<name>A0A4P7XHB0_9ALTE</name>
<dbReference type="EMBL" id="CP031093">
    <property type="protein sequence ID" value="QCF26419.1"/>
    <property type="molecule type" value="Genomic_DNA"/>
</dbReference>
<dbReference type="AlphaFoldDB" id="A0A4P7XHB0"/>
<organism evidence="2 3">
    <name type="scientific">Hydrocarboniclastica marina</name>
    <dbReference type="NCBI Taxonomy" id="2259620"/>
    <lineage>
        <taxon>Bacteria</taxon>
        <taxon>Pseudomonadati</taxon>
        <taxon>Pseudomonadota</taxon>
        <taxon>Gammaproteobacteria</taxon>
        <taxon>Alteromonadales</taxon>
        <taxon>Alteromonadaceae</taxon>
        <taxon>Hydrocarboniclastica</taxon>
    </lineage>
</organism>
<proteinExistence type="predicted"/>
<dbReference type="RefSeq" id="WP_136549139.1">
    <property type="nucleotide sequence ID" value="NZ_CP031093.1"/>
</dbReference>
<feature type="transmembrane region" description="Helical" evidence="1">
    <location>
        <begin position="12"/>
        <end position="36"/>
    </location>
</feature>
<dbReference type="OrthoDB" id="6359046at2"/>
<keyword evidence="1" id="KW-0812">Transmembrane</keyword>
<keyword evidence="1" id="KW-1133">Transmembrane helix</keyword>
<protein>
    <recommendedName>
        <fullName evidence="4">General secretion pathway protein N</fullName>
    </recommendedName>
</protein>
<evidence type="ECO:0000256" key="1">
    <source>
        <dbReference type="SAM" id="Phobius"/>
    </source>
</evidence>
<dbReference type="KEGG" id="hmi:soil367_10985"/>
<reference evidence="2 3" key="1">
    <citation type="submission" date="2018-07" db="EMBL/GenBank/DDBJ databases">
        <title>Marsedoiliclastica nanhaica gen. nov. sp. nov., a novel marine hydrocarbonoclastic bacterium isolated from an in-situ enriched hydrocarbon-degrading consortium in deep-sea sediment.</title>
        <authorList>
            <person name="Dong C."/>
            <person name="Ma T."/>
            <person name="Liu R."/>
            <person name="Shao Z."/>
        </authorList>
    </citation>
    <scope>NUCLEOTIDE SEQUENCE [LARGE SCALE GENOMIC DNA]</scope>
    <source>
        <strain evidence="3">soil36-7</strain>
    </source>
</reference>
<evidence type="ECO:0000313" key="2">
    <source>
        <dbReference type="EMBL" id="QCF26419.1"/>
    </source>
</evidence>
<keyword evidence="1" id="KW-0472">Membrane</keyword>
<keyword evidence="3" id="KW-1185">Reference proteome</keyword>
<dbReference type="Proteomes" id="UP000298049">
    <property type="component" value="Chromosome"/>
</dbReference>
<accession>A0A4P7XHB0</accession>
<evidence type="ECO:0000313" key="3">
    <source>
        <dbReference type="Proteomes" id="UP000298049"/>
    </source>
</evidence>
<evidence type="ECO:0008006" key="4">
    <source>
        <dbReference type="Google" id="ProtNLM"/>
    </source>
</evidence>
<gene>
    <name evidence="2" type="ORF">soil367_10985</name>
</gene>
<sequence>MRRFALTPGRVILLLILFVIAATVGLLVNLPAAWAWSKIEAQLATPLPMAKVEAVGGTVWDGVGLITLEIPGDAARQLRLSWDVGLVSLLTEGLGLGWRLETRQSQLNGRLAIQSAGSADLRLEGQIQLAEFADIARRNGLTLPGSITVNNLELGIVDEQLTHARGIARWDGGPVAWNMGGQSGQAHYPPLVARLDEQEGGVSLNVVTEAENKLLMDVQLSADGMATLTVRRRLAQTSGLDAGPGSPDETVFRIQQPLSGG</sequence>